<dbReference type="InterPro" id="IPR006439">
    <property type="entry name" value="HAD-SF_hydro_IA"/>
</dbReference>
<dbReference type="Proteomes" id="UP000248795">
    <property type="component" value="Unassembled WGS sequence"/>
</dbReference>
<gene>
    <name evidence="1" type="ORF">DK847_16265</name>
</gene>
<dbReference type="InterPro" id="IPR023198">
    <property type="entry name" value="PGP-like_dom2"/>
</dbReference>
<dbReference type="PANTHER" id="PTHR43611:SF3">
    <property type="entry name" value="FLAVIN MONONUCLEOTIDE HYDROLASE 1, CHLOROPLATIC"/>
    <property type="match status" value="1"/>
</dbReference>
<dbReference type="Pfam" id="PF00702">
    <property type="entry name" value="Hydrolase"/>
    <property type="match status" value="1"/>
</dbReference>
<dbReference type="EMBL" id="QKVK01000008">
    <property type="protein sequence ID" value="PZF75779.1"/>
    <property type="molecule type" value="Genomic_DNA"/>
</dbReference>
<sequence>MKPEAVIFDMDDVLCRYDLGRRLRALARITGQTPRDIRAAIWDSGFEDAADSGGYPDPDDYLREFASRLGFPLTRAQWVAARREAMQPWPDMLALAKSIGGQTRIAIYSNNGPLTKAALDDLFPACAEIFAEHYHSFEFGLKKPDPKSFTKLMERMGTDPARCWFIDDKKSNVTGARMAGLRGHHFVSHEQLLPELRAMGLAA</sequence>
<dbReference type="InterPro" id="IPR036412">
    <property type="entry name" value="HAD-like_sf"/>
</dbReference>
<dbReference type="InterPro" id="IPR023214">
    <property type="entry name" value="HAD_sf"/>
</dbReference>
<dbReference type="PANTHER" id="PTHR43611">
    <property type="entry name" value="ALPHA-D-GLUCOSE 1-PHOSPHATE PHOSPHATASE"/>
    <property type="match status" value="1"/>
</dbReference>
<dbReference type="Gene3D" id="1.10.150.240">
    <property type="entry name" value="Putative phosphatase, domain 2"/>
    <property type="match status" value="1"/>
</dbReference>
<protein>
    <recommendedName>
        <fullName evidence="3">HAD family phosphatase</fullName>
    </recommendedName>
</protein>
<keyword evidence="2" id="KW-1185">Reference proteome</keyword>
<dbReference type="RefSeq" id="WP_111199586.1">
    <property type="nucleotide sequence ID" value="NZ_QKVK01000008.1"/>
</dbReference>
<evidence type="ECO:0000313" key="1">
    <source>
        <dbReference type="EMBL" id="PZF75779.1"/>
    </source>
</evidence>
<dbReference type="CDD" id="cd02603">
    <property type="entry name" value="HAD_sEH-N_like"/>
    <property type="match status" value="1"/>
</dbReference>
<dbReference type="Gene3D" id="3.40.50.1000">
    <property type="entry name" value="HAD superfamily/HAD-like"/>
    <property type="match status" value="1"/>
</dbReference>
<reference evidence="2" key="1">
    <citation type="submission" date="2018-06" db="EMBL/GenBank/DDBJ databases">
        <title>Aestuariibacter litoralis strain KCTC 52945T.</title>
        <authorList>
            <person name="Li X."/>
            <person name="Salam N."/>
            <person name="Li J.-L."/>
            <person name="Chen Y.-M."/>
            <person name="Yang Z.-W."/>
            <person name="Zhang L.-Y."/>
            <person name="Han M.-X."/>
            <person name="Xiao M."/>
            <person name="Li W.-J."/>
        </authorList>
    </citation>
    <scope>NUCLEOTIDE SEQUENCE [LARGE SCALE GENOMIC DNA]</scope>
    <source>
        <strain evidence="2">KCTC 52945</strain>
    </source>
</reference>
<organism evidence="1 2">
    <name type="scientific">Aestuariivirga litoralis</name>
    <dbReference type="NCBI Taxonomy" id="2650924"/>
    <lineage>
        <taxon>Bacteria</taxon>
        <taxon>Pseudomonadati</taxon>
        <taxon>Pseudomonadota</taxon>
        <taxon>Alphaproteobacteria</taxon>
        <taxon>Hyphomicrobiales</taxon>
        <taxon>Aestuariivirgaceae</taxon>
        <taxon>Aestuariivirga</taxon>
    </lineage>
</organism>
<dbReference type="SFLD" id="SFLDS00003">
    <property type="entry name" value="Haloacid_Dehalogenase"/>
    <property type="match status" value="1"/>
</dbReference>
<evidence type="ECO:0008006" key="3">
    <source>
        <dbReference type="Google" id="ProtNLM"/>
    </source>
</evidence>
<dbReference type="AlphaFoldDB" id="A0A2W2BHY3"/>
<dbReference type="SUPFAM" id="SSF56784">
    <property type="entry name" value="HAD-like"/>
    <property type="match status" value="1"/>
</dbReference>
<name>A0A2W2BHY3_9HYPH</name>
<dbReference type="SFLD" id="SFLDG01129">
    <property type="entry name" value="C1.5:_HAD__Beta-PGM__Phosphata"/>
    <property type="match status" value="1"/>
</dbReference>
<evidence type="ECO:0000313" key="2">
    <source>
        <dbReference type="Proteomes" id="UP000248795"/>
    </source>
</evidence>
<dbReference type="NCBIfam" id="TIGR01509">
    <property type="entry name" value="HAD-SF-IA-v3"/>
    <property type="match status" value="1"/>
</dbReference>
<proteinExistence type="predicted"/>
<accession>A0A2W2BHY3</accession>
<comment type="caution">
    <text evidence="1">The sequence shown here is derived from an EMBL/GenBank/DDBJ whole genome shotgun (WGS) entry which is preliminary data.</text>
</comment>